<evidence type="ECO:0000256" key="1">
    <source>
        <dbReference type="ARBA" id="ARBA00009521"/>
    </source>
</evidence>
<evidence type="ECO:0000256" key="2">
    <source>
        <dbReference type="ARBA" id="ARBA00022448"/>
    </source>
</evidence>
<organism evidence="11 12">
    <name type="scientific">Labrys wisconsinensis</name>
    <dbReference type="NCBI Taxonomy" id="425677"/>
    <lineage>
        <taxon>Bacteria</taxon>
        <taxon>Pseudomonadati</taxon>
        <taxon>Pseudomonadota</taxon>
        <taxon>Alphaproteobacteria</taxon>
        <taxon>Hyphomicrobiales</taxon>
        <taxon>Xanthobacteraceae</taxon>
        <taxon>Labrys</taxon>
    </lineage>
</organism>
<evidence type="ECO:0000256" key="10">
    <source>
        <dbReference type="RuleBase" id="RU364005"/>
    </source>
</evidence>
<keyword evidence="7 10" id="KW-0626">Porin</keyword>
<keyword evidence="2 10" id="KW-0813">Transport</keyword>
<keyword evidence="9 10" id="KW-0998">Cell outer membrane</keyword>
<evidence type="ECO:0000313" key="11">
    <source>
        <dbReference type="EMBL" id="MDQ0467396.1"/>
    </source>
</evidence>
<keyword evidence="3 10" id="KW-1134">Transmembrane beta strand</keyword>
<comment type="caution">
    <text evidence="11">The sequence shown here is derived from an EMBL/GenBank/DDBJ whole genome shotgun (WGS) entry which is preliminary data.</text>
</comment>
<keyword evidence="5 10" id="KW-0732">Signal</keyword>
<comment type="similarity">
    <text evidence="1 10">Belongs to the alphaproteobacteria porin family.</text>
</comment>
<keyword evidence="8 10" id="KW-0472">Membrane</keyword>
<dbReference type="EMBL" id="JAUSVX010000001">
    <property type="protein sequence ID" value="MDQ0467396.1"/>
    <property type="molecule type" value="Genomic_DNA"/>
</dbReference>
<proteinExistence type="inferred from homology"/>
<keyword evidence="6 10" id="KW-0406">Ion transport</keyword>
<dbReference type="Proteomes" id="UP001242480">
    <property type="component" value="Unassembled WGS sequence"/>
</dbReference>
<keyword evidence="4 10" id="KW-0812">Transmembrane</keyword>
<feature type="chain" id="PRO_5044981281" description="Porin" evidence="10">
    <location>
        <begin position="24"/>
        <end position="404"/>
    </location>
</feature>
<evidence type="ECO:0000256" key="9">
    <source>
        <dbReference type="ARBA" id="ARBA00023237"/>
    </source>
</evidence>
<evidence type="ECO:0000313" key="12">
    <source>
        <dbReference type="Proteomes" id="UP001242480"/>
    </source>
</evidence>
<evidence type="ECO:0000256" key="7">
    <source>
        <dbReference type="ARBA" id="ARBA00023114"/>
    </source>
</evidence>
<evidence type="ECO:0000256" key="8">
    <source>
        <dbReference type="ARBA" id="ARBA00023136"/>
    </source>
</evidence>
<comment type="domain">
    <text evidence="10">Consists of 16-stranded beta-barrel sheets, with large surface-exposed loops, that form a transmembrane pore at the center of each barrel. The pore is partially ocluded by a peptide loop that folds into the pore lumen.</text>
</comment>
<evidence type="ECO:0000256" key="4">
    <source>
        <dbReference type="ARBA" id="ARBA00022692"/>
    </source>
</evidence>
<dbReference type="InterPro" id="IPR003684">
    <property type="entry name" value="Porin_alphabac"/>
</dbReference>
<evidence type="ECO:0000256" key="3">
    <source>
        <dbReference type="ARBA" id="ARBA00022452"/>
    </source>
</evidence>
<keyword evidence="12" id="KW-1185">Reference proteome</keyword>
<gene>
    <name evidence="11" type="ORF">QO011_000391</name>
</gene>
<comment type="subcellular location">
    <subcellularLocation>
        <location evidence="10">Cell outer membrane</location>
        <topology evidence="10">Multi-pass membrane protein</topology>
    </subcellularLocation>
</comment>
<dbReference type="Pfam" id="PF02530">
    <property type="entry name" value="Porin_2"/>
    <property type="match status" value="1"/>
</dbReference>
<name>A0ABU0IZF5_9HYPH</name>
<comment type="function">
    <text evidence="10">Forms passive diffusion pores that allow small molecular weight hydrophilic materials across the outer membrane.</text>
</comment>
<evidence type="ECO:0000256" key="5">
    <source>
        <dbReference type="ARBA" id="ARBA00022729"/>
    </source>
</evidence>
<dbReference type="RefSeq" id="WP_307266934.1">
    <property type="nucleotide sequence ID" value="NZ_JAUSVX010000001.1"/>
</dbReference>
<feature type="signal peptide" evidence="10">
    <location>
        <begin position="1"/>
        <end position="23"/>
    </location>
</feature>
<protein>
    <recommendedName>
        <fullName evidence="10">Porin</fullName>
    </recommendedName>
</protein>
<dbReference type="SUPFAM" id="SSF56935">
    <property type="entry name" value="Porins"/>
    <property type="match status" value="1"/>
</dbReference>
<sequence>MIRAKQFLLGSAAALATVTGANAADLPMTKAEPVEYVKVCSEFGTGYFYIPGSDTCLQLGGYVRSDFYYVEPKKRSDNASQWQGRAQVRWDARTATEYGTLRSYIAIDADYGAAWASTSNSSFKVHYAYLQFGGVTAGFIESAFNFYDGKYGSPIYATYGGEQGRKNILSYTGQFGGGLSATLSVEDSIEHNTSIAGFGGLTDKDDAARTGYGGSRMPDFVANVAYDGGKGGWGKAQVMGAVHQVRGVLDDYSSKYGYAVGAALQMNIPFAAGGYFVIEGEYADGASGYTGANKFQKAPDAYAGPGPGFAFETAKSWSIEGEAGFNLTPSLLAIAFGSYRNFDAPSIIADKGNDYTAWVAGGQLVYTVVKGMTVAGEVSYQSIDVTGKSTVDTWAGAMRVRRSF</sequence>
<reference evidence="11 12" key="1">
    <citation type="submission" date="2023-07" db="EMBL/GenBank/DDBJ databases">
        <title>Genomic Encyclopedia of Type Strains, Phase IV (KMG-IV): sequencing the most valuable type-strain genomes for metagenomic binning, comparative biology and taxonomic classification.</title>
        <authorList>
            <person name="Goeker M."/>
        </authorList>
    </citation>
    <scope>NUCLEOTIDE SEQUENCE [LARGE SCALE GENOMIC DNA]</scope>
    <source>
        <strain evidence="11 12">DSM 19619</strain>
    </source>
</reference>
<evidence type="ECO:0000256" key="6">
    <source>
        <dbReference type="ARBA" id="ARBA00023065"/>
    </source>
</evidence>
<accession>A0ABU0IZF5</accession>